<evidence type="ECO:0000256" key="2">
    <source>
        <dbReference type="SAM" id="SignalP"/>
    </source>
</evidence>
<protein>
    <recommendedName>
        <fullName evidence="5">Secreted protein</fullName>
    </recommendedName>
</protein>
<feature type="chain" id="PRO_5047105162" description="Secreted protein" evidence="2">
    <location>
        <begin position="26"/>
        <end position="247"/>
    </location>
</feature>
<feature type="signal peptide" evidence="2">
    <location>
        <begin position="1"/>
        <end position="25"/>
    </location>
</feature>
<evidence type="ECO:0000313" key="4">
    <source>
        <dbReference type="Proteomes" id="UP001566331"/>
    </source>
</evidence>
<keyword evidence="4" id="KW-1185">Reference proteome</keyword>
<reference evidence="3 4" key="1">
    <citation type="submission" date="2024-07" db="EMBL/GenBank/DDBJ databases">
        <title>Luteimonas salilacus sp. nov., isolated from the shore soil of Salt Lake in Tibet of China.</title>
        <authorList>
            <person name="Zhang X."/>
            <person name="Li A."/>
        </authorList>
    </citation>
    <scope>NUCLEOTIDE SEQUENCE [LARGE SCALE GENOMIC DNA]</scope>
    <source>
        <strain evidence="3 4">B3-2-R+30</strain>
    </source>
</reference>
<evidence type="ECO:0000313" key="3">
    <source>
        <dbReference type="EMBL" id="MEZ0473570.1"/>
    </source>
</evidence>
<comment type="caution">
    <text evidence="3">The sequence shown here is derived from an EMBL/GenBank/DDBJ whole genome shotgun (WGS) entry which is preliminary data.</text>
</comment>
<accession>A0ABV4HQB5</accession>
<sequence length="247" mass="27096">MKTVSITNNYAALMALLLTPILFVACEQSRSTSASPALTHDPSSAIGATKTHATEGPAQYGNELKEHENSKNYIIYDIDIDDDGSPDKVVSSAVNSGNELIFFRRTNDSFTKVLSSINFTEDGGRTLDTISQEVQEGAPNPEVISIQTYYPREENSATHYISYSNEKWLLTRSVYTFSDWRSDPTSHYSCEVLQGTPMDALLSNDAASSIKQPPEDPEKTSECQRVSANKKAELKGTEATKSPILAP</sequence>
<dbReference type="RefSeq" id="WP_370563076.1">
    <property type="nucleotide sequence ID" value="NZ_JBFWIB010000002.1"/>
</dbReference>
<gene>
    <name evidence="3" type="ORF">AB6713_02930</name>
</gene>
<proteinExistence type="predicted"/>
<feature type="region of interest" description="Disordered" evidence="1">
    <location>
        <begin position="205"/>
        <end position="247"/>
    </location>
</feature>
<feature type="compositionally biased region" description="Basic and acidic residues" evidence="1">
    <location>
        <begin position="213"/>
        <end position="222"/>
    </location>
</feature>
<keyword evidence="2" id="KW-0732">Signal</keyword>
<evidence type="ECO:0000256" key="1">
    <source>
        <dbReference type="SAM" id="MobiDB-lite"/>
    </source>
</evidence>
<dbReference type="EMBL" id="JBFWIC010000003">
    <property type="protein sequence ID" value="MEZ0473570.1"/>
    <property type="molecule type" value="Genomic_DNA"/>
</dbReference>
<dbReference type="Proteomes" id="UP001566331">
    <property type="component" value="Unassembled WGS sequence"/>
</dbReference>
<evidence type="ECO:0008006" key="5">
    <source>
        <dbReference type="Google" id="ProtNLM"/>
    </source>
</evidence>
<dbReference type="PROSITE" id="PS51257">
    <property type="entry name" value="PROKAR_LIPOPROTEIN"/>
    <property type="match status" value="1"/>
</dbReference>
<name>A0ABV4HQB5_9GAMM</name>
<organism evidence="3 4">
    <name type="scientific">Luteimonas salinilitoris</name>
    <dbReference type="NCBI Taxonomy" id="3237697"/>
    <lineage>
        <taxon>Bacteria</taxon>
        <taxon>Pseudomonadati</taxon>
        <taxon>Pseudomonadota</taxon>
        <taxon>Gammaproteobacteria</taxon>
        <taxon>Lysobacterales</taxon>
        <taxon>Lysobacteraceae</taxon>
        <taxon>Luteimonas</taxon>
    </lineage>
</organism>